<feature type="transmembrane region" description="Helical" evidence="6">
    <location>
        <begin position="415"/>
        <end position="436"/>
    </location>
</feature>
<dbReference type="Proteomes" id="UP000504607">
    <property type="component" value="Chromosome 1"/>
</dbReference>
<evidence type="ECO:0000256" key="2">
    <source>
        <dbReference type="ARBA" id="ARBA00005982"/>
    </source>
</evidence>
<organism evidence="7 8">
    <name type="scientific">Elaeis guineensis var. tenera</name>
    <name type="common">Oil palm</name>
    <dbReference type="NCBI Taxonomy" id="51953"/>
    <lineage>
        <taxon>Eukaryota</taxon>
        <taxon>Viridiplantae</taxon>
        <taxon>Streptophyta</taxon>
        <taxon>Embryophyta</taxon>
        <taxon>Tracheophyta</taxon>
        <taxon>Spermatophyta</taxon>
        <taxon>Magnoliopsida</taxon>
        <taxon>Liliopsida</taxon>
        <taxon>Arecaceae</taxon>
        <taxon>Arecoideae</taxon>
        <taxon>Cocoseae</taxon>
        <taxon>Elaeidinae</taxon>
        <taxon>Elaeis</taxon>
    </lineage>
</organism>
<feature type="transmembrane region" description="Helical" evidence="6">
    <location>
        <begin position="375"/>
        <end position="395"/>
    </location>
</feature>
<dbReference type="GO" id="GO:0016020">
    <property type="term" value="C:membrane"/>
    <property type="evidence" value="ECO:0007669"/>
    <property type="project" value="UniProtKB-SubCell"/>
</dbReference>
<evidence type="ECO:0000313" key="7">
    <source>
        <dbReference type="Proteomes" id="UP000504607"/>
    </source>
</evidence>
<feature type="transmembrane region" description="Helical" evidence="6">
    <location>
        <begin position="98"/>
        <end position="121"/>
    </location>
</feature>
<dbReference type="CDD" id="cd17416">
    <property type="entry name" value="MFS_NPF1_2"/>
    <property type="match status" value="1"/>
</dbReference>
<comment type="subcellular location">
    <subcellularLocation>
        <location evidence="1">Membrane</location>
        <topology evidence="1">Multi-pass membrane protein</topology>
    </subcellularLocation>
</comment>
<dbReference type="Gene3D" id="1.20.1250.20">
    <property type="entry name" value="MFS general substrate transporter like domains"/>
    <property type="match status" value="1"/>
</dbReference>
<dbReference type="GO" id="GO:0022857">
    <property type="term" value="F:transmembrane transporter activity"/>
    <property type="evidence" value="ECO:0007669"/>
    <property type="project" value="InterPro"/>
</dbReference>
<proteinExistence type="inferred from homology"/>
<gene>
    <name evidence="8" type="primary">LOC105054030</name>
</gene>
<dbReference type="PANTHER" id="PTHR11654">
    <property type="entry name" value="OLIGOPEPTIDE TRANSPORTER-RELATED"/>
    <property type="match status" value="1"/>
</dbReference>
<dbReference type="OrthoDB" id="8904098at2759"/>
<dbReference type="GeneID" id="105054030"/>
<dbReference type="InParanoid" id="A0A6J0PEH2"/>
<dbReference type="FunCoup" id="A0A6J0PEH2">
    <property type="interactions" value="468"/>
</dbReference>
<keyword evidence="5 6" id="KW-0472">Membrane</keyword>
<protein>
    <submittedName>
        <fullName evidence="8">Protein NRT1/ PTR FAMILY 2.9</fullName>
    </submittedName>
</protein>
<keyword evidence="3 6" id="KW-0812">Transmembrane</keyword>
<dbReference type="InterPro" id="IPR036259">
    <property type="entry name" value="MFS_trans_sf"/>
</dbReference>
<dbReference type="KEGG" id="egu:105054030"/>
<feature type="transmembrane region" description="Helical" evidence="6">
    <location>
        <begin position="547"/>
        <end position="570"/>
    </location>
</feature>
<evidence type="ECO:0000256" key="4">
    <source>
        <dbReference type="ARBA" id="ARBA00022989"/>
    </source>
</evidence>
<dbReference type="AlphaFoldDB" id="A0A6J0PEH2"/>
<name>A0A6J0PEH2_ELAGV</name>
<evidence type="ECO:0000256" key="5">
    <source>
        <dbReference type="ARBA" id="ARBA00023136"/>
    </source>
</evidence>
<dbReference type="RefSeq" id="XP_019703583.1">
    <property type="nucleotide sequence ID" value="XM_019848024.2"/>
</dbReference>
<accession>A0A6J0PEH2</accession>
<evidence type="ECO:0000256" key="3">
    <source>
        <dbReference type="ARBA" id="ARBA00022692"/>
    </source>
</evidence>
<comment type="similarity">
    <text evidence="2">Belongs to the major facilitator superfamily. Proton-dependent oligopeptide transporter (POT/PTR) (TC 2.A.17) family.</text>
</comment>
<keyword evidence="7" id="KW-1185">Reference proteome</keyword>
<feature type="transmembrane region" description="Helical" evidence="6">
    <location>
        <begin position="214"/>
        <end position="234"/>
    </location>
</feature>
<feature type="transmembrane region" description="Helical" evidence="6">
    <location>
        <begin position="502"/>
        <end position="527"/>
    </location>
</feature>
<evidence type="ECO:0000256" key="6">
    <source>
        <dbReference type="SAM" id="Phobius"/>
    </source>
</evidence>
<reference evidence="8" key="1">
    <citation type="submission" date="2025-08" db="UniProtKB">
        <authorList>
            <consortium name="RefSeq"/>
        </authorList>
    </citation>
    <scope>IDENTIFICATION</scope>
</reference>
<evidence type="ECO:0000256" key="1">
    <source>
        <dbReference type="ARBA" id="ARBA00004141"/>
    </source>
</evidence>
<feature type="transmembrane region" description="Helical" evidence="6">
    <location>
        <begin position="141"/>
        <end position="160"/>
    </location>
</feature>
<dbReference type="Pfam" id="PF00854">
    <property type="entry name" value="PTR2"/>
    <property type="match status" value="1"/>
</dbReference>
<evidence type="ECO:0000313" key="8">
    <source>
        <dbReference type="RefSeq" id="XP_019703583.1"/>
    </source>
</evidence>
<feature type="transmembrane region" description="Helical" evidence="6">
    <location>
        <begin position="189"/>
        <end position="208"/>
    </location>
</feature>
<sequence>MTAMAGEKAQEMERLENGRAAEPAIKYRGWRVMPYVIGNETFEKLGTIGTSANLLIYLTTVFHINSVTAATTLNIFNGTTNLTPLLGAFLSDAYFGRYITLAFATVSSLLGMLILTLTAAISKLHPPECFQGQSCMGPSPGQLAVLLCSFGLLVIGAGGIRPCNLPFGADQFDPHTESGRRGIDSFFNWYYFSFTLAMMIASTLIIYVQSNVSWALGLGIPTILMFFSCVLFFMGSRLYVKVRPEGSPFTSIAQVLTAAFRKRGLKLPADSKTSLFNPPHLSALVTKLPHTEQLRFLDKAAIVTTADEIKPNGYAANPWRLCSIQQVEEVKCLARIIPIWSTGIIFYLAIVQETTYVIFQALQADRRFGKSKFQIPAASINVFAMLALTIWVPIYDRILVPQLRRITGRGGGLTLLQRMGIGIILSIIAMVISGLVEERRRSYALHRPNLGTTLTGGAISSMSSFWLVPQLVLLGVAEAFNLISQIEFYYKEFPENMRSVAGGLLLSGIACANYLSGFMVTLVHRTTGHNGKENWLDGDLNKGRLEYFYYLIAIIGVLNFMVFIVCAKWYRYKGLEDGSEIALEKSKLKPSPASINT</sequence>
<dbReference type="SUPFAM" id="SSF103473">
    <property type="entry name" value="MFS general substrate transporter"/>
    <property type="match status" value="1"/>
</dbReference>
<dbReference type="InterPro" id="IPR000109">
    <property type="entry name" value="POT_fam"/>
</dbReference>
<keyword evidence="4 6" id="KW-1133">Transmembrane helix</keyword>